<evidence type="ECO:0000313" key="7">
    <source>
        <dbReference type="EMBL" id="BFO76976.1"/>
    </source>
</evidence>
<evidence type="ECO:0000259" key="6">
    <source>
        <dbReference type="SMART" id="SM00014"/>
    </source>
</evidence>
<dbReference type="PANTHER" id="PTHR31310">
    <property type="match status" value="1"/>
</dbReference>
<keyword evidence="3 5" id="KW-1133">Transmembrane helix</keyword>
<evidence type="ECO:0000256" key="3">
    <source>
        <dbReference type="ARBA" id="ARBA00022989"/>
    </source>
</evidence>
<protein>
    <submittedName>
        <fullName evidence="7">Phosphatase PAP2 family protein</fullName>
    </submittedName>
</protein>
<feature type="transmembrane region" description="Helical" evidence="5">
    <location>
        <begin position="139"/>
        <end position="157"/>
    </location>
</feature>
<keyword evidence="2 5" id="KW-0812">Transmembrane</keyword>
<feature type="transmembrane region" description="Helical" evidence="5">
    <location>
        <begin position="246"/>
        <end position="264"/>
    </location>
</feature>
<feature type="domain" description="Phosphatidic acid phosphatase type 2/haloperoxidase" evidence="6">
    <location>
        <begin position="178"/>
        <end position="312"/>
    </location>
</feature>
<dbReference type="AlphaFoldDB" id="A0AB33JAG9"/>
<evidence type="ECO:0000256" key="1">
    <source>
        <dbReference type="ARBA" id="ARBA00004141"/>
    </source>
</evidence>
<evidence type="ECO:0000256" key="4">
    <source>
        <dbReference type="ARBA" id="ARBA00023136"/>
    </source>
</evidence>
<reference evidence="7" key="1">
    <citation type="submission" date="2024-07" db="EMBL/GenBank/DDBJ databases">
        <title>Complete genome sequence of Prevotella sp. YM-2024 GTC17259.</title>
        <authorList>
            <person name="Hayashi M."/>
            <person name="Muto Y."/>
            <person name="Tanaka K."/>
            <person name="Niwa H."/>
        </authorList>
    </citation>
    <scope>NUCLEOTIDE SEQUENCE</scope>
    <source>
        <strain evidence="7">GTC17259</strain>
    </source>
</reference>
<dbReference type="InterPro" id="IPR026841">
    <property type="entry name" value="Aur1/Ipt1"/>
</dbReference>
<feature type="transmembrane region" description="Helical" evidence="5">
    <location>
        <begin position="20"/>
        <end position="40"/>
    </location>
</feature>
<gene>
    <name evidence="7" type="ORF">GTC17259_20260</name>
</gene>
<feature type="transmembrane region" description="Helical" evidence="5">
    <location>
        <begin position="271"/>
        <end position="291"/>
    </location>
</feature>
<dbReference type="Pfam" id="PF14378">
    <property type="entry name" value="PAP2_3"/>
    <property type="match status" value="1"/>
</dbReference>
<proteinExistence type="predicted"/>
<dbReference type="InterPro" id="IPR052185">
    <property type="entry name" value="IPC_Synthase-Related"/>
</dbReference>
<feature type="transmembrane region" description="Helical" evidence="5">
    <location>
        <begin position="297"/>
        <end position="315"/>
    </location>
</feature>
<dbReference type="SMART" id="SM00014">
    <property type="entry name" value="acidPPc"/>
    <property type="match status" value="1"/>
</dbReference>
<dbReference type="PANTHER" id="PTHR31310:SF7">
    <property type="entry name" value="PA-PHOSPHATASE RELATED-FAMILY PROTEIN DDB_G0268928"/>
    <property type="match status" value="1"/>
</dbReference>
<name>A0AB33JAG9_9BACT</name>
<comment type="subcellular location">
    <subcellularLocation>
        <location evidence="1">Membrane</location>
        <topology evidence="1">Multi-pass membrane protein</topology>
    </subcellularLocation>
</comment>
<dbReference type="EMBL" id="AP035787">
    <property type="protein sequence ID" value="BFO76976.1"/>
    <property type="molecule type" value="Genomic_DNA"/>
</dbReference>
<dbReference type="Gene3D" id="1.20.144.10">
    <property type="entry name" value="Phosphatidic acid phosphatase type 2/haloperoxidase"/>
    <property type="match status" value="1"/>
</dbReference>
<dbReference type="InterPro" id="IPR000326">
    <property type="entry name" value="PAP2/HPO"/>
</dbReference>
<evidence type="ECO:0000256" key="5">
    <source>
        <dbReference type="SAM" id="Phobius"/>
    </source>
</evidence>
<feature type="transmembrane region" description="Helical" evidence="5">
    <location>
        <begin position="52"/>
        <end position="70"/>
    </location>
</feature>
<sequence length="325" mass="37395">MKFLKNLITIEKKPLRGLMILEWAVLGYMVLTLLVILFTYTKMESPNAMVWGRVRIGAITLALWAVYRLVPCRLTQFIRVGAQLGLLAWWYPDTYELNRIFPNLDHLFARWEQMVFGCQPALLFAARFPSHIVSELMDMGYASYYPMIVLTILYFFVCRYQDFERAATVVLVSFFAYYVIYVFLPVTGPTFYYKAIGMDNVVKGVFPQVYDYFDTHTDCLPSPGYTHGIFYQLVEDAKAAGERPTAAFPSSHVGISTICMLLVLYARNYKLLVLMLPFYLLLCMATVYIQAHYAIDAIAGFVTAILFFFGTMVLTKNMNSGRKRR</sequence>
<evidence type="ECO:0000256" key="2">
    <source>
        <dbReference type="ARBA" id="ARBA00022692"/>
    </source>
</evidence>
<feature type="transmembrane region" description="Helical" evidence="5">
    <location>
        <begin position="166"/>
        <end position="184"/>
    </location>
</feature>
<accession>A0AB33JAG9</accession>
<organism evidence="7">
    <name type="scientific">Prevotella sp. GTC17259</name>
    <dbReference type="NCBI Taxonomy" id="3236795"/>
    <lineage>
        <taxon>Bacteria</taxon>
        <taxon>Pseudomonadati</taxon>
        <taxon>Bacteroidota</taxon>
        <taxon>Bacteroidia</taxon>
        <taxon>Bacteroidales</taxon>
        <taxon>Prevotellaceae</taxon>
        <taxon>Prevotella</taxon>
    </lineage>
</organism>
<keyword evidence="4 5" id="KW-0472">Membrane</keyword>
<dbReference type="GO" id="GO:0016020">
    <property type="term" value="C:membrane"/>
    <property type="evidence" value="ECO:0007669"/>
    <property type="project" value="UniProtKB-SubCell"/>
</dbReference>